<dbReference type="PANTHER" id="PTHR21963:SF1">
    <property type="entry name" value="SPERM-ASSOCIATED ANTIGEN 17"/>
    <property type="match status" value="1"/>
</dbReference>
<dbReference type="Gene3D" id="2.60.450.20">
    <property type="match status" value="1"/>
</dbReference>
<dbReference type="Proteomes" id="UP001159405">
    <property type="component" value="Unassembled WGS sequence"/>
</dbReference>
<feature type="region of interest" description="Disordered" evidence="1">
    <location>
        <begin position="1896"/>
        <end position="1970"/>
    </location>
</feature>
<feature type="compositionally biased region" description="Basic and acidic residues" evidence="1">
    <location>
        <begin position="140"/>
        <end position="162"/>
    </location>
</feature>
<feature type="compositionally biased region" description="Basic and acidic residues" evidence="1">
    <location>
        <begin position="1096"/>
        <end position="1128"/>
    </location>
</feature>
<name>A0ABN8PPA0_9CNID</name>
<feature type="region of interest" description="Disordered" evidence="1">
    <location>
        <begin position="765"/>
        <end position="790"/>
    </location>
</feature>
<evidence type="ECO:0000313" key="3">
    <source>
        <dbReference type="Proteomes" id="UP001159405"/>
    </source>
</evidence>
<comment type="caution">
    <text evidence="2">The sequence shown here is derived from an EMBL/GenBank/DDBJ whole genome shotgun (WGS) entry which is preliminary data.</text>
</comment>
<feature type="region of interest" description="Disordered" evidence="1">
    <location>
        <begin position="2198"/>
        <end position="2234"/>
    </location>
</feature>
<feature type="compositionally biased region" description="Basic and acidic residues" evidence="1">
    <location>
        <begin position="990"/>
        <end position="1020"/>
    </location>
</feature>
<protein>
    <recommendedName>
        <fullName evidence="4">Sperm-associated antigen 17</fullName>
    </recommendedName>
</protein>
<feature type="compositionally biased region" description="Polar residues" evidence="1">
    <location>
        <begin position="1899"/>
        <end position="1911"/>
    </location>
</feature>
<feature type="region of interest" description="Disordered" evidence="1">
    <location>
        <begin position="1222"/>
        <end position="1263"/>
    </location>
</feature>
<keyword evidence="3" id="KW-1185">Reference proteome</keyword>
<dbReference type="InterPro" id="IPR047002">
    <property type="entry name" value="Tcp10_C_sf"/>
</dbReference>
<reference evidence="2 3" key="1">
    <citation type="submission" date="2022-05" db="EMBL/GenBank/DDBJ databases">
        <authorList>
            <consortium name="Genoscope - CEA"/>
            <person name="William W."/>
        </authorList>
    </citation>
    <scope>NUCLEOTIDE SEQUENCE [LARGE SCALE GENOMIC DNA]</scope>
</reference>
<feature type="region of interest" description="Disordered" evidence="1">
    <location>
        <begin position="498"/>
        <end position="524"/>
    </location>
</feature>
<dbReference type="InterPro" id="IPR026173">
    <property type="entry name" value="SPAG17"/>
</dbReference>
<feature type="compositionally biased region" description="Low complexity" evidence="1">
    <location>
        <begin position="859"/>
        <end position="878"/>
    </location>
</feature>
<feature type="compositionally biased region" description="Basic and acidic residues" evidence="1">
    <location>
        <begin position="502"/>
        <end position="521"/>
    </location>
</feature>
<feature type="compositionally biased region" description="Basic residues" evidence="1">
    <location>
        <begin position="172"/>
        <end position="183"/>
    </location>
</feature>
<feature type="compositionally biased region" description="Acidic residues" evidence="1">
    <location>
        <begin position="979"/>
        <end position="989"/>
    </location>
</feature>
<dbReference type="PANTHER" id="PTHR21963">
    <property type="entry name" value="PF6"/>
    <property type="match status" value="1"/>
</dbReference>
<feature type="compositionally biased region" description="Pro residues" evidence="1">
    <location>
        <begin position="1075"/>
        <end position="1085"/>
    </location>
</feature>
<organism evidence="2 3">
    <name type="scientific">Porites lobata</name>
    <dbReference type="NCBI Taxonomy" id="104759"/>
    <lineage>
        <taxon>Eukaryota</taxon>
        <taxon>Metazoa</taxon>
        <taxon>Cnidaria</taxon>
        <taxon>Anthozoa</taxon>
        <taxon>Hexacorallia</taxon>
        <taxon>Scleractinia</taxon>
        <taxon>Fungiina</taxon>
        <taxon>Poritidae</taxon>
        <taxon>Porites</taxon>
    </lineage>
</organism>
<gene>
    <name evidence="2" type="ORF">PLOB_00044820</name>
</gene>
<feature type="region of interest" description="Disordered" evidence="1">
    <location>
        <begin position="979"/>
        <end position="1027"/>
    </location>
</feature>
<proteinExistence type="predicted"/>
<evidence type="ECO:0000256" key="1">
    <source>
        <dbReference type="SAM" id="MobiDB-lite"/>
    </source>
</evidence>
<evidence type="ECO:0008006" key="4">
    <source>
        <dbReference type="Google" id="ProtNLM"/>
    </source>
</evidence>
<feature type="region of interest" description="Disordered" evidence="1">
    <location>
        <begin position="1481"/>
        <end position="1526"/>
    </location>
</feature>
<feature type="region of interest" description="Disordered" evidence="1">
    <location>
        <begin position="140"/>
        <end position="219"/>
    </location>
</feature>
<feature type="compositionally biased region" description="Basic residues" evidence="1">
    <location>
        <begin position="812"/>
        <end position="830"/>
    </location>
</feature>
<dbReference type="Pfam" id="PF14874">
    <property type="entry name" value="PapD-like"/>
    <property type="match status" value="1"/>
</dbReference>
<accession>A0ABN8PPA0</accession>
<feature type="compositionally biased region" description="Basic and acidic residues" evidence="1">
    <location>
        <begin position="184"/>
        <end position="212"/>
    </location>
</feature>
<feature type="compositionally biased region" description="Basic and acidic residues" evidence="1">
    <location>
        <begin position="831"/>
        <end position="851"/>
    </location>
</feature>
<dbReference type="EMBL" id="CALNXK010000077">
    <property type="protein sequence ID" value="CAH3145916.1"/>
    <property type="molecule type" value="Genomic_DNA"/>
</dbReference>
<feature type="compositionally biased region" description="Basic and acidic residues" evidence="1">
    <location>
        <begin position="2214"/>
        <end position="2226"/>
    </location>
</feature>
<evidence type="ECO:0000313" key="2">
    <source>
        <dbReference type="EMBL" id="CAH3145916.1"/>
    </source>
</evidence>
<sequence length="2234" mass="247148">MSKSRRGKSASANELSRWETELIQTPFNEEAWRSCVYFIVPNRVEDNVFIDVLSEVVVTGLRKLYSIITFDGLVKDVKEFSKPAATGGKGKGAASAKPPQFHEVCEQVKPLVDQGEPIPPSLMAKLLKFKLLHVKQKDLERREEEKKAAKAAEAGKKDDKGKKSGRSPSAGKRSKSPGKKKGKKEADLPPSPKKDTKLKRRGDVEDTFKTIDDEPDDEGSPQHYILIHGILTAPVIHYLSEIGVNVDALICVKAQIYESLTPAPEQQGETKDTEDEAAIEEDPEMLDKEIQESEERAQKLEAESTLKAFWSESENIVMKAPSGHKLKDIARYEVTVKESVVPEGDLMELETEKKTEFGTAIFEDVADVCYNMLDHLEQYKQYLDSMKLIHVPVHMKPSASVASIIQPTTDLAPSQSATATQDAPPAPVPTEIDMRYYNHLIGSVPPESHSVQLILHCLLEQVVATVDENNPLDQVVPPRGDGLNHDLAAYISSKTSKLALPENDKQGVTDASDKSNPRKPPETPVILHYNDTMTSRLHHLEPANGLDPEKAELRMLELFPRSRLKELPILDGCDVIEREARANELRHFCNSHLDSGGFLERALKQFAFEGMLLKVADENGDIVDLKEVDDCFKFHSNLWDHPYSKLSEFQELRFPGDNTEKAFLTDTSPLSSFRNLDDWCFVEHFDNKTMIQVLESARLTNPYMDTYYHKRDHSLLIVLHNPVGTNGTSASSWNTKLHSNVGFRNYLEHVVSSIRDWVREQERIREQAARTPTPPPQEPEQPIVPLKIGSRYGLMTRQEVALIKAEEEEKSKKKGKKSARGTRSPKRSATKSREKSASPEKKDDKDKKREGSASSRQKSASGRSPSARGSRSIRSATSRGDKKGLNSTSRAGDFEEPEAPPVEVYVEEPYDFIGYDTGDNLIHVSGSLSTMFPADGGQIQVKKAQYVQGARSVSTSVFKDGNMFVLHFLEPTDEILSKEEEEGLDEKEDESLLDKNKTEESQEEGVEKSEVEASEKDQHKQPKSPKPFCDFSSFVAELSDGMVVALSGYGPSGSLIEKDDKDSEDTVTGHLITDAPPPQPTPSPQPKAGSPKARKRAEEEAKRMEEIQQQQEEERLRQEEEARRKAEEEKLKKPFQHLYITCPDGQHVQYINDDCYHSKDERGGVVVRQSYPVRPLGPARVKPASDETLRTVMTDGTVIKLLTDGSIQVLFPDGAVSKCQSYPVKAPPAPPTSKPSSAVTKQDPSLAAARRSLRGPSLTHKPSEEPLVPVIALPAKVPEWSSTGIDGNRVLTNSDGSHVTIPGVHCSQATCSQSGQILKTREDNVVTVDRPDGTRIVEHADGTRITTFYKQVQQEVLAPDNETGEQAEYSDISKMFVKVECPGFATVIFDTELGSCETVWGNGTRLQTQANGVSVLHRPDGTQLRIGAKGVVSYYTRDTQCNTQAKSEPAMDEQEALVGVYVMRTTSQRCCEMTDTRGTHFTVMSNGGMTVNKAETRETTTEESATPSDETENKESKSSEAGPLQRATVSPLVPRFFIIHADGTGSELLRGVDVKEFLERAEKDPATAVLKTPLEGHPDVSGITVLKPYSGGTGKIWFTEKDEEVLIPQGLRERDFKLMPSREQKKSGPVFGTNAGKGLNIGSIVKPVPVPQITCPRTLEFRQLIQYKPLTIEQRKQMNKAMDAYRDFMEKRQKDLDRLLPQDPREESERSAAEELAKLKEDQGKEARLKNVSLTDDVRNTLQSLSDKTKTENISTQYVDEITPVPAPRPPPPKWKRSEFEWERDRIELAELDYGKHALRYKDVPPYFETTQGQEFLKGIDSHRFPDMELLTSELAHQTRHPPPGESSPAETPDIVIHEGSAASERTGGEKASSSLDVPLPSQDLSAEAETLTLANATGDPSATPNSIRPTNPTPAHATGNGTPTPVRPTNPTPLQASTTVSPRPSNPTPKQASDPLSHESPLHGDSPQWTTNLESVQEVDVTSSMGEVVEGPVEADDPDDVDNVPMFSADLPQVGPRSLYFDVTGDARKEKIKLPTCIKGGKPGALPNTQFSEVEELVRRRVQTVSVAGGNLEQLETLRGFELLPPQVSFGVLREGCTYVYSVLLKNIGIDSCRYKVKQPPPSTGLRVLYKPGPVAAGMNTVLDVEIFAVAVGVVGESGMGHVGHHIEIGTETDILYLPVTATIMTVYEYEARYGDSEEGLGQGTKRVPNRPPSRDPTRPRKEADYALLNESL</sequence>
<feature type="compositionally biased region" description="Polar residues" evidence="1">
    <location>
        <begin position="1935"/>
        <end position="1952"/>
    </location>
</feature>
<feature type="region of interest" description="Disordered" evidence="1">
    <location>
        <begin position="1052"/>
        <end position="1128"/>
    </location>
</feature>
<feature type="region of interest" description="Disordered" evidence="1">
    <location>
        <begin position="805"/>
        <end position="903"/>
    </location>
</feature>